<dbReference type="GO" id="GO:0005829">
    <property type="term" value="C:cytosol"/>
    <property type="evidence" value="ECO:0007669"/>
    <property type="project" value="TreeGrafter"/>
</dbReference>
<dbReference type="HOGENOM" id="CLU_023081_1_0_10"/>
<dbReference type="OrthoDB" id="9770306at2"/>
<dbReference type="Pfam" id="PF02754">
    <property type="entry name" value="CCG"/>
    <property type="match status" value="2"/>
</dbReference>
<dbReference type="PANTHER" id="PTHR30296">
    <property type="entry name" value="UNCHARACTERIZED PROTEIN YKGE"/>
    <property type="match status" value="1"/>
</dbReference>
<evidence type="ECO:0000313" key="2">
    <source>
        <dbReference type="EMBL" id="ACY47593.1"/>
    </source>
</evidence>
<organism evidence="2 3">
    <name type="scientific">Rhodothermus marinus (strain ATCC 43812 / DSM 4252 / R-10)</name>
    <name type="common">Rhodothermus obamensis</name>
    <dbReference type="NCBI Taxonomy" id="518766"/>
    <lineage>
        <taxon>Bacteria</taxon>
        <taxon>Pseudomonadati</taxon>
        <taxon>Rhodothermota</taxon>
        <taxon>Rhodothermia</taxon>
        <taxon>Rhodothermales</taxon>
        <taxon>Rhodothermaceae</taxon>
        <taxon>Rhodothermus</taxon>
    </lineage>
</organism>
<feature type="domain" description="Cysteine-rich" evidence="1">
    <location>
        <begin position="3"/>
        <end position="83"/>
    </location>
</feature>
<evidence type="ECO:0000313" key="3">
    <source>
        <dbReference type="Proteomes" id="UP000002221"/>
    </source>
</evidence>
<evidence type="ECO:0000259" key="1">
    <source>
        <dbReference type="Pfam" id="PF02754"/>
    </source>
</evidence>
<dbReference type="PANTHER" id="PTHR30296:SF0">
    <property type="entry name" value="LACTATE UTILIZATION PROTEIN A"/>
    <property type="match status" value="1"/>
</dbReference>
<dbReference type="Proteomes" id="UP000002221">
    <property type="component" value="Chromosome"/>
</dbReference>
<dbReference type="EMBL" id="CP001807">
    <property type="protein sequence ID" value="ACY47593.1"/>
    <property type="molecule type" value="Genomic_DNA"/>
</dbReference>
<dbReference type="KEGG" id="rmr:Rmar_0695"/>
<feature type="domain" description="Cysteine-rich" evidence="1">
    <location>
        <begin position="126"/>
        <end position="220"/>
    </location>
</feature>
<name>D0MFR6_RHOM4</name>
<dbReference type="InterPro" id="IPR004017">
    <property type="entry name" value="Cys_rich_dom"/>
</dbReference>
<dbReference type="GO" id="GO:0016491">
    <property type="term" value="F:oxidoreductase activity"/>
    <property type="evidence" value="ECO:0007669"/>
    <property type="project" value="UniProtKB-ARBA"/>
</dbReference>
<sequence>MTVALFVPCYIDQFYPHVARAALTLLERLGCRVEVPLDQTCCGQPLANTGFAREARPVMAHFVRVFAPYEYIVAPSGSCVFHVRHHLEADDAGAVRHVQQRTYELCQFLREVLQVERIPARFPHRVAVHDSCHGLRGLGLGRPSERMTPAYSMVRDLLRQVDGLELVEPSRPDECCGFGGTFAVEEEAVSVRMGQDRLDDFLQAGAEVVVSTDMSCLMHLEGLARRERLPLRFLHVAEILAGAD</sequence>
<protein>
    <recommendedName>
        <fullName evidence="1">Cysteine-rich domain-containing protein</fullName>
    </recommendedName>
</protein>
<gene>
    <name evidence="2" type="ordered locus">Rmar_0695</name>
</gene>
<reference evidence="2 3" key="1">
    <citation type="journal article" date="2009" name="Stand. Genomic Sci.">
        <title>Complete genome sequence of Rhodothermus marinus type strain (R-10).</title>
        <authorList>
            <person name="Nolan M."/>
            <person name="Tindall B.J."/>
            <person name="Pomrenke H."/>
            <person name="Lapidus A."/>
            <person name="Copeland A."/>
            <person name="Glavina Del Rio T."/>
            <person name="Lucas S."/>
            <person name="Chen F."/>
            <person name="Tice H."/>
            <person name="Cheng J.F."/>
            <person name="Saunders E."/>
            <person name="Han C."/>
            <person name="Bruce D."/>
            <person name="Goodwin L."/>
            <person name="Chain P."/>
            <person name="Pitluck S."/>
            <person name="Ovchinikova G."/>
            <person name="Pati A."/>
            <person name="Ivanova N."/>
            <person name="Mavromatis K."/>
            <person name="Chen A."/>
            <person name="Palaniappan K."/>
            <person name="Land M."/>
            <person name="Hauser L."/>
            <person name="Chang Y.J."/>
            <person name="Jeffries C.D."/>
            <person name="Brettin T."/>
            <person name="Goker M."/>
            <person name="Bristow J."/>
            <person name="Eisen J.A."/>
            <person name="Markowitz V."/>
            <person name="Hugenholtz P."/>
            <person name="Kyrpides N.C."/>
            <person name="Klenk H.P."/>
            <person name="Detter J.C."/>
        </authorList>
    </citation>
    <scope>NUCLEOTIDE SEQUENCE [LARGE SCALE GENOMIC DNA]</scope>
    <source>
        <strain evidence="3">ATCC 43812 / DSM 4252 / R-10</strain>
    </source>
</reference>
<dbReference type="AlphaFoldDB" id="D0MFR6"/>
<keyword evidence="3" id="KW-1185">Reference proteome</keyword>
<proteinExistence type="predicted"/>
<dbReference type="STRING" id="518766.Rmar_0695"/>
<dbReference type="RefSeq" id="WP_012843205.1">
    <property type="nucleotide sequence ID" value="NC_013501.1"/>
</dbReference>
<accession>D0MFR6</accession>
<dbReference type="eggNOG" id="COG0247">
    <property type="taxonomic scope" value="Bacteria"/>
</dbReference>